<feature type="compositionally biased region" description="Polar residues" evidence="1">
    <location>
        <begin position="22"/>
        <end position="39"/>
    </location>
</feature>
<reference evidence="2 3" key="1">
    <citation type="submission" date="2005-09" db="EMBL/GenBank/DDBJ databases">
        <authorList>
            <person name="Woods D.E."/>
            <person name="Nierman W.C."/>
        </authorList>
    </citation>
    <scope>NUCLEOTIDE SEQUENCE [LARGE SCALE GENOMIC DNA]</scope>
    <source>
        <strain evidence="2 3">1710b</strain>
    </source>
</reference>
<evidence type="ECO:0000256" key="1">
    <source>
        <dbReference type="SAM" id="MobiDB-lite"/>
    </source>
</evidence>
<proteinExistence type="predicted"/>
<dbReference type="EMBL" id="CP000124">
    <property type="protein sequence ID" value="ABA48785.1"/>
    <property type="molecule type" value="Genomic_DNA"/>
</dbReference>
<evidence type="ECO:0000313" key="3">
    <source>
        <dbReference type="Proteomes" id="UP000002700"/>
    </source>
</evidence>
<gene>
    <name evidence="2" type="ordered locus">BURPS1710b_0796</name>
</gene>
<accession>Q3JW44</accession>
<dbReference type="Proteomes" id="UP000002700">
    <property type="component" value="Chromosome I"/>
</dbReference>
<organism evidence="2 3">
    <name type="scientific">Burkholderia pseudomallei (strain 1710b)</name>
    <dbReference type="NCBI Taxonomy" id="320372"/>
    <lineage>
        <taxon>Bacteria</taxon>
        <taxon>Pseudomonadati</taxon>
        <taxon>Pseudomonadota</taxon>
        <taxon>Betaproteobacteria</taxon>
        <taxon>Burkholderiales</taxon>
        <taxon>Burkholderiaceae</taxon>
        <taxon>Burkholderia</taxon>
        <taxon>pseudomallei group</taxon>
    </lineage>
</organism>
<sequence>MDFAPPRPYCSLHRHRRMPPTTLLSTNDAAQGSAETNMSSSDLIQPRQVLVSIASATATYTALSPHVPGFLHVVAQGEAPLHVGNIHLAHDPGFVGGVLLEVMGIAGRPSPTVKQYRTPAYSFESCYHREIFIRGANGIIPVKVGLFRREAAQAAEAALDAD</sequence>
<feature type="region of interest" description="Disordered" evidence="1">
    <location>
        <begin position="14"/>
        <end position="39"/>
    </location>
</feature>
<dbReference type="EnsemblBacteria" id="ABA48785">
    <property type="protein sequence ID" value="ABA48785"/>
    <property type="gene ID" value="BURPS1710b_0796"/>
</dbReference>
<protein>
    <submittedName>
        <fullName evidence="2">Uncharacterized protein</fullName>
    </submittedName>
</protein>
<name>Q3JW44_BURP1</name>
<dbReference type="AlphaFoldDB" id="Q3JW44"/>
<dbReference type="KEGG" id="bpm:BURPS1710b_0796"/>
<evidence type="ECO:0000313" key="2">
    <source>
        <dbReference type="EMBL" id="ABA48785.1"/>
    </source>
</evidence>
<dbReference type="HOGENOM" id="CLU_138381_0_0_4"/>